<keyword evidence="5" id="KW-0489">Methyltransferase</keyword>
<dbReference type="GO" id="GO:0032259">
    <property type="term" value="P:methylation"/>
    <property type="evidence" value="ECO:0007669"/>
    <property type="project" value="UniProtKB-KW"/>
</dbReference>
<evidence type="ECO:0000256" key="4">
    <source>
        <dbReference type="ARBA" id="ARBA00022490"/>
    </source>
</evidence>
<keyword evidence="11" id="KW-1185">Reference proteome</keyword>
<dbReference type="EC" id="2.1.1.85" evidence="3"/>
<comment type="subcellular location">
    <subcellularLocation>
        <location evidence="2">Cytoplasm</location>
    </subcellularLocation>
    <subcellularLocation>
        <location evidence="1">Nucleus</location>
    </subcellularLocation>
</comment>
<evidence type="ECO:0000256" key="1">
    <source>
        <dbReference type="ARBA" id="ARBA00004123"/>
    </source>
</evidence>
<evidence type="ECO:0000256" key="8">
    <source>
        <dbReference type="ARBA" id="ARBA00023242"/>
    </source>
</evidence>
<protein>
    <recommendedName>
        <fullName evidence="3">protein-histidine N-methyltransferase</fullName>
        <ecNumber evidence="3">2.1.1.85</ecNumber>
    </recommendedName>
</protein>
<evidence type="ECO:0000256" key="2">
    <source>
        <dbReference type="ARBA" id="ARBA00004496"/>
    </source>
</evidence>
<dbReference type="CDD" id="cd02440">
    <property type="entry name" value="AdoMet_MTases"/>
    <property type="match status" value="1"/>
</dbReference>
<proteinExistence type="inferred from homology"/>
<dbReference type="GO" id="GO:0018064">
    <property type="term" value="F:protein-L-histidine N-tele-methyltransferase activity"/>
    <property type="evidence" value="ECO:0007669"/>
    <property type="project" value="UniProtKB-EC"/>
</dbReference>
<keyword evidence="7" id="KW-0949">S-adenosyl-L-methionine</keyword>
<dbReference type="AlphaFoldDB" id="A0A835Z957"/>
<dbReference type="Proteomes" id="UP000664859">
    <property type="component" value="Unassembled WGS sequence"/>
</dbReference>
<accession>A0A835Z957</accession>
<evidence type="ECO:0000256" key="5">
    <source>
        <dbReference type="ARBA" id="ARBA00022603"/>
    </source>
</evidence>
<dbReference type="EMBL" id="JAFCMP010000074">
    <property type="protein sequence ID" value="KAG5188234.1"/>
    <property type="molecule type" value="Genomic_DNA"/>
</dbReference>
<reference evidence="10" key="1">
    <citation type="submission" date="2021-02" db="EMBL/GenBank/DDBJ databases">
        <title>First Annotated Genome of the Yellow-green Alga Tribonema minus.</title>
        <authorList>
            <person name="Mahan K.M."/>
        </authorList>
    </citation>
    <scope>NUCLEOTIDE SEQUENCE</scope>
    <source>
        <strain evidence="10">UTEX B ZZ1240</strain>
    </source>
</reference>
<comment type="caution">
    <text evidence="10">The sequence shown here is derived from an EMBL/GenBank/DDBJ whole genome shotgun (WGS) entry which is preliminary data.</text>
</comment>
<evidence type="ECO:0000313" key="10">
    <source>
        <dbReference type="EMBL" id="KAG5188234.1"/>
    </source>
</evidence>
<gene>
    <name evidence="10" type="ORF">JKP88DRAFT_353472</name>
</gene>
<keyword evidence="6" id="KW-0808">Transferase</keyword>
<dbReference type="PANTHER" id="PTHR14614:SF39">
    <property type="entry name" value="HISTIDINE PROTEIN METHYLTRANSFERASE 1 HOMOLOG"/>
    <property type="match status" value="1"/>
</dbReference>
<dbReference type="OrthoDB" id="1723750at2759"/>
<dbReference type="Gene3D" id="3.40.50.150">
    <property type="entry name" value="Vaccinia Virus protein VP39"/>
    <property type="match status" value="1"/>
</dbReference>
<organism evidence="10 11">
    <name type="scientific">Tribonema minus</name>
    <dbReference type="NCBI Taxonomy" id="303371"/>
    <lineage>
        <taxon>Eukaryota</taxon>
        <taxon>Sar</taxon>
        <taxon>Stramenopiles</taxon>
        <taxon>Ochrophyta</taxon>
        <taxon>PX clade</taxon>
        <taxon>Xanthophyceae</taxon>
        <taxon>Tribonematales</taxon>
        <taxon>Tribonemataceae</taxon>
        <taxon>Tribonema</taxon>
    </lineage>
</organism>
<keyword evidence="4" id="KW-0963">Cytoplasm</keyword>
<keyword evidence="8" id="KW-0539">Nucleus</keyword>
<dbReference type="Pfam" id="PF10294">
    <property type="entry name" value="Methyltransf_16"/>
    <property type="match status" value="1"/>
</dbReference>
<evidence type="ECO:0000256" key="6">
    <source>
        <dbReference type="ARBA" id="ARBA00022679"/>
    </source>
</evidence>
<evidence type="ECO:0000256" key="9">
    <source>
        <dbReference type="ARBA" id="ARBA00038126"/>
    </source>
</evidence>
<comment type="similarity">
    <text evidence="9">Belongs to the methyltransferase superfamily. METTL18 family.</text>
</comment>
<evidence type="ECO:0000256" key="3">
    <source>
        <dbReference type="ARBA" id="ARBA00012533"/>
    </source>
</evidence>
<dbReference type="PANTHER" id="PTHR14614">
    <property type="entry name" value="HEPATOCELLULAR CARCINOMA-ASSOCIATED ANTIGEN"/>
    <property type="match status" value="1"/>
</dbReference>
<dbReference type="InterPro" id="IPR029063">
    <property type="entry name" value="SAM-dependent_MTases_sf"/>
</dbReference>
<dbReference type="InterPro" id="IPR019410">
    <property type="entry name" value="Methyltransf_16"/>
</dbReference>
<evidence type="ECO:0000313" key="11">
    <source>
        <dbReference type="Proteomes" id="UP000664859"/>
    </source>
</evidence>
<dbReference type="GO" id="GO:0005634">
    <property type="term" value="C:nucleus"/>
    <property type="evidence" value="ECO:0007669"/>
    <property type="project" value="UniProtKB-SubCell"/>
</dbReference>
<sequence>MDEFASKTLKRVRSVRTERLHLVSTANLPTPAMEQAAIVTGSKPPKTTMLLRAVPPPEAAVVDEETDLVPGVYEGGLKVWECSVDLIEYMLDRPEVYGPEKMAGKRVIELGCGHGLPGVYALRQGAHVVFTDYNREVLEHATIPNVRANCPEALPSSLSIDTSGGRGGGMSAGQGSAQGVVNAGGRAAFYFGDWGGLPEMLADDGEERFDLILTAETLYTATATVQIHRLIETLLAPGGHALVAAKRYYFGCGGSCAHFKQLVAPPMACETACVIDTGVANIREVLLVSWGGGGGGAVTATAGGGAGLTEAMHEDEEEDVQE</sequence>
<dbReference type="SUPFAM" id="SSF53335">
    <property type="entry name" value="S-adenosyl-L-methionine-dependent methyltransferases"/>
    <property type="match status" value="1"/>
</dbReference>
<dbReference type="GO" id="GO:0005737">
    <property type="term" value="C:cytoplasm"/>
    <property type="evidence" value="ECO:0007669"/>
    <property type="project" value="UniProtKB-SubCell"/>
</dbReference>
<name>A0A835Z957_9STRA</name>
<evidence type="ECO:0000256" key="7">
    <source>
        <dbReference type="ARBA" id="ARBA00022691"/>
    </source>
</evidence>